<proteinExistence type="predicted"/>
<protein>
    <submittedName>
        <fullName evidence="2">TIGR03617 family F420-dependent LLM class oxidoreductase</fullName>
        <ecNumber evidence="2">1.-.-.-</ecNumber>
    </submittedName>
</protein>
<comment type="caution">
    <text evidence="2">The sequence shown here is derived from an EMBL/GenBank/DDBJ whole genome shotgun (WGS) entry which is preliminary data.</text>
</comment>
<dbReference type="SUPFAM" id="SSF51679">
    <property type="entry name" value="Bacterial luciferase-like"/>
    <property type="match status" value="1"/>
</dbReference>
<dbReference type="InterPro" id="IPR019919">
    <property type="entry name" value="Lucif-like_OxRdtase_MSMEG_2256"/>
</dbReference>
<reference evidence="2" key="1">
    <citation type="submission" date="2021-01" db="EMBL/GenBank/DDBJ databases">
        <title>YIM 132084 draft genome.</title>
        <authorList>
            <person name="An D."/>
        </authorList>
    </citation>
    <scope>NUCLEOTIDE SEQUENCE</scope>
    <source>
        <strain evidence="2">YIM 132084</strain>
    </source>
</reference>
<evidence type="ECO:0000259" key="1">
    <source>
        <dbReference type="Pfam" id="PF00296"/>
    </source>
</evidence>
<keyword evidence="3" id="KW-1185">Reference proteome</keyword>
<dbReference type="InterPro" id="IPR011251">
    <property type="entry name" value="Luciferase-like_dom"/>
</dbReference>
<evidence type="ECO:0000313" key="2">
    <source>
        <dbReference type="EMBL" id="MBM9468671.1"/>
    </source>
</evidence>
<dbReference type="InterPro" id="IPR050564">
    <property type="entry name" value="F420-G6PD/mer"/>
</dbReference>
<dbReference type="Gene3D" id="3.20.20.30">
    <property type="entry name" value="Luciferase-like domain"/>
    <property type="match status" value="1"/>
</dbReference>
<organism evidence="2 3">
    <name type="scientific">Nakamurella leprariae</name>
    <dbReference type="NCBI Taxonomy" id="2803911"/>
    <lineage>
        <taxon>Bacteria</taxon>
        <taxon>Bacillati</taxon>
        <taxon>Actinomycetota</taxon>
        <taxon>Actinomycetes</taxon>
        <taxon>Nakamurellales</taxon>
        <taxon>Nakamurellaceae</taxon>
        <taxon>Nakamurella</taxon>
    </lineage>
</organism>
<dbReference type="AlphaFoldDB" id="A0A939C0E5"/>
<feature type="domain" description="Luciferase-like" evidence="1">
    <location>
        <begin position="34"/>
        <end position="341"/>
    </location>
</feature>
<dbReference type="Proteomes" id="UP000663792">
    <property type="component" value="Unassembled WGS sequence"/>
</dbReference>
<sequence length="364" mass="38396">MTTTPAPSDAAPTGTTAAGSGIAFDSGIAETDPDIAGTATRLEQQGYGGLHIAELTRDPFINAALALTAAHQATVATQVAVAFARNPMTVALSTRHLQDLSGGRFVLGLGTQVAAHVTKRFSMPWSKPAARMEEFIRALRAIWQTWDTGDRLAFRGEFYTHTLMTPAFSPPPAAAGNSPIHLAAVGPLMCRTAGRVADGVVVHAFCTPKYLAEVITPAVQGGRAEAEADGIADSRPPFQMVAPVFVVTGATAEQRESARSKVSQQIAFYGSTPAYRDVLAGHGWGELADQLHALSVSRDPGKWTAMGELITDDVLAEFAVVTDDPADVPAQVVRRYRGLVDRVVVGRPEGVSVEDWSAAIRAVG</sequence>
<evidence type="ECO:0000313" key="3">
    <source>
        <dbReference type="Proteomes" id="UP000663792"/>
    </source>
</evidence>
<accession>A0A939C0E5</accession>
<dbReference type="NCBIfam" id="TIGR03617">
    <property type="entry name" value="F420_MSMEG_2256"/>
    <property type="match status" value="1"/>
</dbReference>
<dbReference type="Pfam" id="PF00296">
    <property type="entry name" value="Bac_luciferase"/>
    <property type="match status" value="1"/>
</dbReference>
<dbReference type="CDD" id="cd01097">
    <property type="entry name" value="Tetrahydromethanopterin_reductase"/>
    <property type="match status" value="1"/>
</dbReference>
<dbReference type="EMBL" id="JAERWK010000020">
    <property type="protein sequence ID" value="MBM9468671.1"/>
    <property type="molecule type" value="Genomic_DNA"/>
</dbReference>
<keyword evidence="2" id="KW-0560">Oxidoreductase</keyword>
<gene>
    <name evidence="2" type="ORF">JL106_15415</name>
</gene>
<dbReference type="EC" id="1.-.-.-" evidence="2"/>
<dbReference type="GO" id="GO:0016705">
    <property type="term" value="F:oxidoreductase activity, acting on paired donors, with incorporation or reduction of molecular oxygen"/>
    <property type="evidence" value="ECO:0007669"/>
    <property type="project" value="InterPro"/>
</dbReference>
<name>A0A939C0E5_9ACTN</name>
<dbReference type="RefSeq" id="WP_205261618.1">
    <property type="nucleotide sequence ID" value="NZ_JAERWK010000020.1"/>
</dbReference>
<dbReference type="InterPro" id="IPR036661">
    <property type="entry name" value="Luciferase-like_sf"/>
</dbReference>
<dbReference type="PANTHER" id="PTHR43244">
    <property type="match status" value="1"/>
</dbReference>
<dbReference type="PANTHER" id="PTHR43244:SF2">
    <property type="entry name" value="CONSERVED HYPOTHETICAL ALANINE AND PROLINE-RICH PROTEIN"/>
    <property type="match status" value="1"/>
</dbReference>